<feature type="region of interest" description="Disordered" evidence="8">
    <location>
        <begin position="1"/>
        <end position="34"/>
    </location>
</feature>
<sequence length="333" mass="33978">MRHLQDARTVRRTAADVNRGPGHPTDPRPHTGGQVKVKTFLSSGASRRARAATVVAALATVSALVTPTAMASASADAKPTAAQLARVGDAVLTADVGGTAWYTDKASGKVVVTADSTVSAAEINKIRKAAGAQSGALQINRTPGKFSRLIAGGEAITSSGVRCSLGFNVRNSAGTNFALTAGHCTSGRSSWSIGTAVPGQTVFPTYDHGVIQHSNPAASDGRVYLYNGTYRDIVNAGSPTVGTRIERSGSTTGYRTGSVTGLNATVNYGNGQLVYNTIQTNACAEPGDSGGPLFAGNTAYGLLSGGSGNCTTGGTTFYEPVTRPLSLYGLSVF</sequence>
<evidence type="ECO:0000259" key="10">
    <source>
        <dbReference type="Pfam" id="PF02983"/>
    </source>
</evidence>
<dbReference type="EMBL" id="CP023700">
    <property type="protein sequence ID" value="QEU83574.1"/>
    <property type="molecule type" value="Genomic_DNA"/>
</dbReference>
<dbReference type="CDD" id="cd21112">
    <property type="entry name" value="alphaLP-like"/>
    <property type="match status" value="1"/>
</dbReference>
<dbReference type="PROSITE" id="PS00135">
    <property type="entry name" value="TRYPSIN_SER"/>
    <property type="match status" value="1"/>
</dbReference>
<gene>
    <name evidence="11" type="ORF">CP969_01575</name>
</gene>
<dbReference type="PROSITE" id="PS00134">
    <property type="entry name" value="TRYPSIN_HIS"/>
    <property type="match status" value="1"/>
</dbReference>
<proteinExistence type="inferred from homology"/>
<dbReference type="Pfam" id="PF02983">
    <property type="entry name" value="Pro_Al_protease"/>
    <property type="match status" value="1"/>
</dbReference>
<keyword evidence="2" id="KW-0645">Protease</keyword>
<keyword evidence="6" id="KW-0865">Zymogen</keyword>
<dbReference type="InterPro" id="IPR018114">
    <property type="entry name" value="TRYPSIN_HIS"/>
</dbReference>
<keyword evidence="7" id="KW-1015">Disulfide bond</keyword>
<evidence type="ECO:0000256" key="6">
    <source>
        <dbReference type="ARBA" id="ARBA00023145"/>
    </source>
</evidence>
<dbReference type="InterPro" id="IPR009003">
    <property type="entry name" value="Peptidase_S1_PA"/>
</dbReference>
<evidence type="ECO:0000313" key="11">
    <source>
        <dbReference type="EMBL" id="QEU83574.1"/>
    </source>
</evidence>
<dbReference type="InterPro" id="IPR033116">
    <property type="entry name" value="TRYPSIN_SER"/>
</dbReference>
<evidence type="ECO:0000256" key="5">
    <source>
        <dbReference type="ARBA" id="ARBA00022825"/>
    </source>
</evidence>
<feature type="domain" description="Peptidase S1A alpha-lytic prodomain" evidence="10">
    <location>
        <begin position="80"/>
        <end position="133"/>
    </location>
</feature>
<evidence type="ECO:0000259" key="9">
    <source>
        <dbReference type="Pfam" id="PF00089"/>
    </source>
</evidence>
<dbReference type="Gene3D" id="2.40.10.10">
    <property type="entry name" value="Trypsin-like serine proteases"/>
    <property type="match status" value="2"/>
</dbReference>
<protein>
    <submittedName>
        <fullName evidence="11">S1 family peptidase</fullName>
    </submittedName>
</protein>
<evidence type="ECO:0000256" key="4">
    <source>
        <dbReference type="ARBA" id="ARBA00022801"/>
    </source>
</evidence>
<dbReference type="Proteomes" id="UP000327143">
    <property type="component" value="Chromosome"/>
</dbReference>
<evidence type="ECO:0000256" key="3">
    <source>
        <dbReference type="ARBA" id="ARBA00022729"/>
    </source>
</evidence>
<keyword evidence="12" id="KW-1185">Reference proteome</keyword>
<organism evidence="11 12">
    <name type="scientific">Streptomyces viridosporus T7A</name>
    <dbReference type="NCBI Taxonomy" id="665577"/>
    <lineage>
        <taxon>Bacteria</taxon>
        <taxon>Bacillati</taxon>
        <taxon>Actinomycetota</taxon>
        <taxon>Actinomycetes</taxon>
        <taxon>Kitasatosporales</taxon>
        <taxon>Streptomycetaceae</taxon>
        <taxon>Streptomyces</taxon>
    </lineage>
</organism>
<evidence type="ECO:0000256" key="8">
    <source>
        <dbReference type="SAM" id="MobiDB-lite"/>
    </source>
</evidence>
<evidence type="ECO:0000256" key="7">
    <source>
        <dbReference type="ARBA" id="ARBA00023157"/>
    </source>
</evidence>
<keyword evidence="3" id="KW-0732">Signal</keyword>
<name>A0ABX6A9I6_STRVD</name>
<evidence type="ECO:0000313" key="12">
    <source>
        <dbReference type="Proteomes" id="UP000327143"/>
    </source>
</evidence>
<evidence type="ECO:0000256" key="2">
    <source>
        <dbReference type="ARBA" id="ARBA00022670"/>
    </source>
</evidence>
<comment type="similarity">
    <text evidence="1">Belongs to the peptidase S1 family.</text>
</comment>
<dbReference type="InterPro" id="IPR043504">
    <property type="entry name" value="Peptidase_S1_PA_chymotrypsin"/>
</dbReference>
<dbReference type="InterPro" id="IPR001254">
    <property type="entry name" value="Trypsin_dom"/>
</dbReference>
<keyword evidence="4" id="KW-0378">Hydrolase</keyword>
<dbReference type="PRINTS" id="PR00861">
    <property type="entry name" value="ALYTICPTASE"/>
</dbReference>
<dbReference type="Pfam" id="PF00089">
    <property type="entry name" value="Trypsin"/>
    <property type="match status" value="1"/>
</dbReference>
<dbReference type="InterPro" id="IPR001316">
    <property type="entry name" value="Pept_S1A_streptogrisin"/>
</dbReference>
<dbReference type="InterPro" id="IPR004236">
    <property type="entry name" value="Pept_S1_alpha_lytic"/>
</dbReference>
<reference evidence="11 12" key="1">
    <citation type="submission" date="2017-09" db="EMBL/GenBank/DDBJ databases">
        <authorList>
            <person name="Lee N."/>
            <person name="Cho B.-K."/>
        </authorList>
    </citation>
    <scope>NUCLEOTIDE SEQUENCE [LARGE SCALE GENOMIC DNA]</scope>
    <source>
        <strain evidence="11 12">ATCC 39115</strain>
    </source>
</reference>
<dbReference type="SUPFAM" id="SSF50494">
    <property type="entry name" value="Trypsin-like serine proteases"/>
    <property type="match status" value="1"/>
</dbReference>
<keyword evidence="5" id="KW-0720">Serine protease</keyword>
<accession>A0ABX6A9I6</accession>
<feature type="domain" description="Peptidase S1" evidence="9">
    <location>
        <begin position="156"/>
        <end position="323"/>
    </location>
</feature>
<evidence type="ECO:0000256" key="1">
    <source>
        <dbReference type="ARBA" id="ARBA00007664"/>
    </source>
</evidence>